<dbReference type="Pfam" id="PF01127">
    <property type="entry name" value="Sdh_cyt"/>
    <property type="match status" value="1"/>
</dbReference>
<dbReference type="Proteomes" id="UP001332192">
    <property type="component" value="Chromosome"/>
</dbReference>
<keyword evidence="4" id="KW-0479">Metal-binding</keyword>
<protein>
    <recommendedName>
        <fullName evidence="11">Succinate dehydrogenase</fullName>
    </recommendedName>
</protein>
<dbReference type="SUPFAM" id="SSF81343">
    <property type="entry name" value="Fumarate reductase respiratory complex transmembrane subunits"/>
    <property type="match status" value="1"/>
</dbReference>
<evidence type="ECO:0000256" key="5">
    <source>
        <dbReference type="ARBA" id="ARBA00022989"/>
    </source>
</evidence>
<evidence type="ECO:0000256" key="3">
    <source>
        <dbReference type="ARBA" id="ARBA00022692"/>
    </source>
</evidence>
<evidence type="ECO:0008006" key="11">
    <source>
        <dbReference type="Google" id="ProtNLM"/>
    </source>
</evidence>
<keyword evidence="6" id="KW-0408">Iron</keyword>
<dbReference type="EMBL" id="CP141615">
    <property type="protein sequence ID" value="WRP18056.1"/>
    <property type="molecule type" value="Genomic_DNA"/>
</dbReference>
<keyword evidence="10" id="KW-1185">Reference proteome</keyword>
<evidence type="ECO:0000256" key="4">
    <source>
        <dbReference type="ARBA" id="ARBA00022723"/>
    </source>
</evidence>
<evidence type="ECO:0000313" key="10">
    <source>
        <dbReference type="Proteomes" id="UP001332192"/>
    </source>
</evidence>
<evidence type="ECO:0000256" key="6">
    <source>
        <dbReference type="ARBA" id="ARBA00023004"/>
    </source>
</evidence>
<evidence type="ECO:0000256" key="7">
    <source>
        <dbReference type="ARBA" id="ARBA00023136"/>
    </source>
</evidence>
<evidence type="ECO:0000256" key="8">
    <source>
        <dbReference type="SAM" id="Phobius"/>
    </source>
</evidence>
<dbReference type="RefSeq" id="WP_324717327.1">
    <property type="nucleotide sequence ID" value="NZ_CP141615.1"/>
</dbReference>
<reference evidence="9 10" key="1">
    <citation type="journal article" date="2024" name="Front. Microbiol.">
        <title>Novel thermophilic genera Geochorda gen. nov. and Carboxydochorda gen. nov. from the deep terrestrial subsurface reveal the ecophysiological diversity in the class Limnochordia.</title>
        <authorList>
            <person name="Karnachuk O.V."/>
            <person name="Lukina A.P."/>
            <person name="Avakyan M.R."/>
            <person name="Kadnikov V.V."/>
            <person name="Begmatov S."/>
            <person name="Beletsky A.V."/>
            <person name="Vlasova K.G."/>
            <person name="Novikov A.A."/>
            <person name="Shcherbakova V.A."/>
            <person name="Mardanov A.V."/>
            <person name="Ravin N.V."/>
        </authorList>
    </citation>
    <scope>NUCLEOTIDE SEQUENCE [LARGE SCALE GENOMIC DNA]</scope>
    <source>
        <strain evidence="9 10">L945</strain>
    </source>
</reference>
<dbReference type="InterPro" id="IPR034804">
    <property type="entry name" value="SQR/QFR_C/D"/>
</dbReference>
<dbReference type="InterPro" id="IPR000701">
    <property type="entry name" value="SuccDH_FuR_B_TM-su"/>
</dbReference>
<evidence type="ECO:0000256" key="2">
    <source>
        <dbReference type="ARBA" id="ARBA00022617"/>
    </source>
</evidence>
<keyword evidence="2" id="KW-0349">Heme</keyword>
<comment type="subcellular location">
    <subcellularLocation>
        <location evidence="1">Membrane</location>
    </subcellularLocation>
</comment>
<sequence length="124" mass="13686">MRESRLWALHLLSGAVLIVLLSAHMGLMHYEGILASLGWAGENVRGFASVAQRAKSTIWTVWYVLLLVFALYHGLYGTRRILQEVWHSARAARVIDTVVLLFGLVVLVYGVYTAVAAARMGGAF</sequence>
<feature type="transmembrane region" description="Helical" evidence="8">
    <location>
        <begin position="56"/>
        <end position="76"/>
    </location>
</feature>
<accession>A0ABZ1BZ28</accession>
<keyword evidence="3 8" id="KW-0812">Transmembrane</keyword>
<evidence type="ECO:0000256" key="1">
    <source>
        <dbReference type="ARBA" id="ARBA00004370"/>
    </source>
</evidence>
<organism evidence="9 10">
    <name type="scientific">Carboxydichorda subterranea</name>
    <dbReference type="NCBI Taxonomy" id="3109565"/>
    <lineage>
        <taxon>Bacteria</taxon>
        <taxon>Bacillati</taxon>
        <taxon>Bacillota</taxon>
        <taxon>Limnochordia</taxon>
        <taxon>Limnochordales</taxon>
        <taxon>Geochordaceae</taxon>
        <taxon>Carboxydichorda</taxon>
    </lineage>
</organism>
<keyword evidence="5 8" id="KW-1133">Transmembrane helix</keyword>
<proteinExistence type="predicted"/>
<dbReference type="Gene3D" id="1.20.1300.10">
    <property type="entry name" value="Fumarate reductase/succinate dehydrogenase, transmembrane subunit"/>
    <property type="match status" value="1"/>
</dbReference>
<feature type="transmembrane region" description="Helical" evidence="8">
    <location>
        <begin position="97"/>
        <end position="118"/>
    </location>
</feature>
<keyword evidence="7 8" id="KW-0472">Membrane</keyword>
<gene>
    <name evidence="9" type="ORF">U7230_03345</name>
</gene>
<name>A0ABZ1BZ28_9FIRM</name>
<evidence type="ECO:0000313" key="9">
    <source>
        <dbReference type="EMBL" id="WRP18056.1"/>
    </source>
</evidence>